<feature type="compositionally biased region" description="Gly residues" evidence="1">
    <location>
        <begin position="67"/>
        <end position="80"/>
    </location>
</feature>
<keyword evidence="2" id="KW-0472">Membrane</keyword>
<evidence type="ECO:0000313" key="4">
    <source>
        <dbReference type="Proteomes" id="UP001161247"/>
    </source>
</evidence>
<proteinExistence type="predicted"/>
<dbReference type="Proteomes" id="UP001161247">
    <property type="component" value="Chromosome 3"/>
</dbReference>
<feature type="transmembrane region" description="Helical" evidence="2">
    <location>
        <begin position="119"/>
        <end position="139"/>
    </location>
</feature>
<protein>
    <submittedName>
        <fullName evidence="3">OLC1v1035052C1</fullName>
    </submittedName>
</protein>
<organism evidence="3 4">
    <name type="scientific">Oldenlandia corymbosa var. corymbosa</name>
    <dbReference type="NCBI Taxonomy" id="529605"/>
    <lineage>
        <taxon>Eukaryota</taxon>
        <taxon>Viridiplantae</taxon>
        <taxon>Streptophyta</taxon>
        <taxon>Embryophyta</taxon>
        <taxon>Tracheophyta</taxon>
        <taxon>Spermatophyta</taxon>
        <taxon>Magnoliopsida</taxon>
        <taxon>eudicotyledons</taxon>
        <taxon>Gunneridae</taxon>
        <taxon>Pentapetalae</taxon>
        <taxon>asterids</taxon>
        <taxon>lamiids</taxon>
        <taxon>Gentianales</taxon>
        <taxon>Rubiaceae</taxon>
        <taxon>Rubioideae</taxon>
        <taxon>Spermacoceae</taxon>
        <taxon>Hedyotis-Oldenlandia complex</taxon>
        <taxon>Oldenlandia</taxon>
    </lineage>
</organism>
<accession>A0AAV1CTC0</accession>
<evidence type="ECO:0000256" key="1">
    <source>
        <dbReference type="SAM" id="MobiDB-lite"/>
    </source>
</evidence>
<feature type="region of interest" description="Disordered" evidence="1">
    <location>
        <begin position="1"/>
        <end position="81"/>
    </location>
</feature>
<feature type="transmembrane region" description="Helical" evidence="2">
    <location>
        <begin position="190"/>
        <end position="210"/>
    </location>
</feature>
<feature type="transmembrane region" description="Helical" evidence="2">
    <location>
        <begin position="159"/>
        <end position="178"/>
    </location>
</feature>
<gene>
    <name evidence="3" type="ORF">OLC1_LOCUS8623</name>
</gene>
<dbReference type="AlphaFoldDB" id="A0AAV1CTC0"/>
<feature type="compositionally biased region" description="Basic and acidic residues" evidence="1">
    <location>
        <begin position="15"/>
        <end position="56"/>
    </location>
</feature>
<keyword evidence="2" id="KW-0812">Transmembrane</keyword>
<dbReference type="EMBL" id="OX459120">
    <property type="protein sequence ID" value="CAI9098408.1"/>
    <property type="molecule type" value="Genomic_DNA"/>
</dbReference>
<name>A0AAV1CTC0_OLDCO</name>
<evidence type="ECO:0000313" key="3">
    <source>
        <dbReference type="EMBL" id="CAI9098408.1"/>
    </source>
</evidence>
<keyword evidence="4" id="KW-1185">Reference proteome</keyword>
<evidence type="ECO:0000256" key="2">
    <source>
        <dbReference type="SAM" id="Phobius"/>
    </source>
</evidence>
<sequence length="218" mass="23041">MEDIKSSPHRVNRNRNLDEITCKKMKIEEKKRMRFRRDGEDRDSGESGESGERGGAGDEGDRDSGEIGEGGGAGDGGGGNLEKAVKGEIRMALMADSGKATSTVSTPFEASAVSPVNDIISIGSLSIASFFVAVISWLPIEQDAGGNRVPTIIFDGHPYVFQAFVILIMFGFSTSLAAVVSYKGRKLARVLRSCSVVCLSCAAAVLLSAICKDLSSGN</sequence>
<keyword evidence="2" id="KW-1133">Transmembrane helix</keyword>
<reference evidence="3" key="1">
    <citation type="submission" date="2023-03" db="EMBL/GenBank/DDBJ databases">
        <authorList>
            <person name="Julca I."/>
        </authorList>
    </citation>
    <scope>NUCLEOTIDE SEQUENCE</scope>
</reference>